<dbReference type="Pfam" id="PF07581">
    <property type="entry name" value="Glug"/>
    <property type="match status" value="5"/>
</dbReference>
<name>A0ABS0TR44_SERPR</name>
<dbReference type="InterPro" id="IPR011493">
    <property type="entry name" value="GLUG"/>
</dbReference>
<evidence type="ECO:0000256" key="2">
    <source>
        <dbReference type="ARBA" id="ARBA00022525"/>
    </source>
</evidence>
<dbReference type="NCBIfam" id="TIGR01901">
    <property type="entry name" value="adhes_NPXG"/>
    <property type="match status" value="1"/>
</dbReference>
<protein>
    <submittedName>
        <fullName evidence="5">Filamentous hemagglutinin N-terminal domain-containing protein</fullName>
    </submittedName>
</protein>
<comment type="caution">
    <text evidence="5">The sequence shown here is derived from an EMBL/GenBank/DDBJ whole genome shotgun (WGS) entry which is preliminary data.</text>
</comment>
<dbReference type="Pfam" id="PF13018">
    <property type="entry name" value="ESPR"/>
    <property type="match status" value="1"/>
</dbReference>
<dbReference type="EMBL" id="JAEHSL010000005">
    <property type="protein sequence ID" value="MBI6180597.1"/>
    <property type="molecule type" value="Genomic_DNA"/>
</dbReference>
<organism evidence="5 6">
    <name type="scientific">Serratia proteamaculans</name>
    <dbReference type="NCBI Taxonomy" id="28151"/>
    <lineage>
        <taxon>Bacteria</taxon>
        <taxon>Pseudomonadati</taxon>
        <taxon>Pseudomonadota</taxon>
        <taxon>Gammaproteobacteria</taxon>
        <taxon>Enterobacterales</taxon>
        <taxon>Yersiniaceae</taxon>
        <taxon>Serratia</taxon>
    </lineage>
</organism>
<evidence type="ECO:0000256" key="1">
    <source>
        <dbReference type="ARBA" id="ARBA00004613"/>
    </source>
</evidence>
<dbReference type="Proteomes" id="UP000639004">
    <property type="component" value="Unassembled WGS sequence"/>
</dbReference>
<dbReference type="Gene3D" id="2.160.20.10">
    <property type="entry name" value="Single-stranded right-handed beta-helix, Pectin lyase-like"/>
    <property type="match status" value="1"/>
</dbReference>
<dbReference type="InterPro" id="IPR008638">
    <property type="entry name" value="FhaB/CdiA-like_TPS"/>
</dbReference>
<evidence type="ECO:0000256" key="3">
    <source>
        <dbReference type="ARBA" id="ARBA00022729"/>
    </source>
</evidence>
<dbReference type="SUPFAM" id="SSF51126">
    <property type="entry name" value="Pectin lyase-like"/>
    <property type="match status" value="1"/>
</dbReference>
<keyword evidence="3" id="KW-0732">Signal</keyword>
<reference evidence="5 6" key="1">
    <citation type="submission" date="2020-12" db="EMBL/GenBank/DDBJ databases">
        <title>Enhanced detection system for hospital associated transmission using whole genome sequencing surveillance.</title>
        <authorList>
            <person name="Harrison L.H."/>
            <person name="Van Tyne D."/>
            <person name="Marsh J.W."/>
            <person name="Griffith M.P."/>
            <person name="Snyder D.J."/>
            <person name="Cooper V.S."/>
            <person name="Mustapha M."/>
        </authorList>
    </citation>
    <scope>NUCLEOTIDE SEQUENCE [LARGE SCALE GENOMIC DNA]</scope>
    <source>
        <strain evidence="5 6">SER00238</strain>
    </source>
</reference>
<dbReference type="Gene3D" id="2.160.20.110">
    <property type="match status" value="3"/>
</dbReference>
<evidence type="ECO:0000313" key="6">
    <source>
        <dbReference type="Proteomes" id="UP000639004"/>
    </source>
</evidence>
<keyword evidence="6" id="KW-1185">Reference proteome</keyword>
<dbReference type="InterPro" id="IPR024973">
    <property type="entry name" value="ESPR"/>
</dbReference>
<dbReference type="InterPro" id="IPR050909">
    <property type="entry name" value="Bact_Autotransporter_VF"/>
</dbReference>
<dbReference type="PANTHER" id="PTHR12338">
    <property type="entry name" value="AUTOTRANSPORTER"/>
    <property type="match status" value="1"/>
</dbReference>
<gene>
    <name evidence="5" type="ORF">JEQ07_09310</name>
</gene>
<dbReference type="RefSeq" id="WP_198642288.1">
    <property type="nucleotide sequence ID" value="NZ_CAMIPQ010000003.1"/>
</dbReference>
<dbReference type="InterPro" id="IPR011050">
    <property type="entry name" value="Pectin_lyase_fold/virulence"/>
</dbReference>
<evidence type="ECO:0000313" key="5">
    <source>
        <dbReference type="EMBL" id="MBI6180597.1"/>
    </source>
</evidence>
<dbReference type="SMART" id="SM00912">
    <property type="entry name" value="Haemagg_act"/>
    <property type="match status" value="1"/>
</dbReference>
<comment type="subcellular location">
    <subcellularLocation>
        <location evidence="1">Secreted</location>
    </subcellularLocation>
</comment>
<dbReference type="PANTHER" id="PTHR12338:SF8">
    <property type="entry name" value="HEME_HEMOPEXIN-BINDING PROTEIN"/>
    <property type="match status" value="1"/>
</dbReference>
<evidence type="ECO:0000259" key="4">
    <source>
        <dbReference type="SMART" id="SM00912"/>
    </source>
</evidence>
<sequence>MNKIYALVWNPAQDCWNVVSENCSRRGKRSSKRRLAVVLSLLGLAALEPAYALPTGQNIVSGQGNISTNGQQMTINQQSDKLITQWDSFSVGGNESVTFHQPGSSSVALNRVVGVNGSDIQGKIDANGKVFLVNPNGVVFGKNSQVNVGGLVASTRDISNADFLAGKNRFVGQSQAEMRNDGTLTAAQAGSVALLGARVSNQGVIQAQVGSIALGAGDDITLNFDGNKLLNLQVDSAAVNALAQNGGLLKAEGGQVLMTAKAAGDMLQTVVNNQGTITATTLRNQAGRIVLDGSNSGVVNVAGTLDASAAAGNGGRIETKGARVAVQPAAQVTTLAANGKTGSWQIAAAEVNVAETGTIKGETLSATLANSNIELASTQGNVSVSAPVEWQSGNKLTLTSERAGVNINAPLKATGAGAGLALNHKTGHKLNNGAAVTLSGTGASFSVNGEDYKVVQNVAQLQDIDNDLNGRYVLGNGISETRRMKSIGDNADFSGVFDGLGNTIKGLSIYSTGPFTGLFATSSGSISNVKLDALSVSGNGAASGGSMVGALTGFNTGEIANVEATGIRVSGGVDLGGLVGLNLGTIVNASASGKVIAGRYTQSVGGLVGNNSNENAQIINSRAAIDISGDMQNAQTETGVGGLVGKNQGKVINSLSQATINVSGSALNIGGLAGINASRGQIINSGASGAIIGKKDSHVGGLIGLNRGIVINADASSRVEGWGTRSAGGLIGWNEQGTLSNVKASGEVTDTTGTYIGGLVGRNTGGRVGNAEASNNVTGGANAYIGGLIGHNENGDLNNLKSTGTTRGGENSNIGGLIGYNRGKLSNASAIGDVYSGKGSIAGGLVGIQSGYAIANAKADGGVIGTGSASVGGLAGENQGGALSNVQARSAVSGGAYAGGLVGNNIGGTIANAQAEGTAVAGNNSRVGGLIGNNERGTVNNSSARVDVRGGDKSYAGGLVGHNSGALILTNAKGNVFGGAESYVGGLVGLHAMGAYGDINQASSTGNVTGGNKSYVGGLVGQNEALITNSSASGLLRGGNGTTLGGLAGMNFGKITRSLFSGNIKVSPTAEGLRVGSLAGANFGSLEGNRVSGDVEKLPAAGLNLRPGSIK</sequence>
<proteinExistence type="predicted"/>
<keyword evidence="2" id="KW-0964">Secreted</keyword>
<dbReference type="InterPro" id="IPR012334">
    <property type="entry name" value="Pectin_lyas_fold"/>
</dbReference>
<dbReference type="Pfam" id="PF05860">
    <property type="entry name" value="TPS"/>
    <property type="match status" value="1"/>
</dbReference>
<feature type="domain" description="Filamentous haemagglutinin FhaB/tRNA nuclease CdiA-like TPS" evidence="4">
    <location>
        <begin position="50"/>
        <end position="162"/>
    </location>
</feature>
<accession>A0ABS0TR44</accession>